<accession>K1L6L1</accession>
<dbReference type="OrthoDB" id="9764377at2"/>
<dbReference type="Proteomes" id="UP000004478">
    <property type="component" value="Unassembled WGS sequence"/>
</dbReference>
<evidence type="ECO:0000313" key="4">
    <source>
        <dbReference type="EMBL" id="EKB47707.1"/>
    </source>
</evidence>
<comment type="similarity">
    <text evidence="1">Belongs to the sulfatase family.</text>
</comment>
<proteinExistence type="inferred from homology"/>
<dbReference type="PANTHER" id="PTHR42693">
    <property type="entry name" value="ARYLSULFATASE FAMILY MEMBER"/>
    <property type="match status" value="1"/>
</dbReference>
<dbReference type="RefSeq" id="WP_009186691.1">
    <property type="nucleotide sequence ID" value="NZ_AMGM01000098.1"/>
</dbReference>
<protein>
    <submittedName>
        <fullName evidence="4">Arylsulfatase</fullName>
    </submittedName>
</protein>
<name>K1L6L1_CECL9</name>
<dbReference type="PANTHER" id="PTHR42693:SF53">
    <property type="entry name" value="ENDO-4-O-SULFATASE"/>
    <property type="match status" value="1"/>
</dbReference>
<keyword evidence="2" id="KW-0378">Hydrolase</keyword>
<dbReference type="GO" id="GO:0004065">
    <property type="term" value="F:arylsulfatase activity"/>
    <property type="evidence" value="ECO:0007669"/>
    <property type="project" value="TreeGrafter"/>
</dbReference>
<dbReference type="AlphaFoldDB" id="K1L6L1"/>
<evidence type="ECO:0000256" key="1">
    <source>
        <dbReference type="ARBA" id="ARBA00008779"/>
    </source>
</evidence>
<dbReference type="InterPro" id="IPR050738">
    <property type="entry name" value="Sulfatase"/>
</dbReference>
<dbReference type="Gene3D" id="3.40.720.10">
    <property type="entry name" value="Alkaline Phosphatase, subunit A"/>
    <property type="match status" value="1"/>
</dbReference>
<sequence length="119" mass="13365">MIRKSDAYFGMLSFNTPHSPFQVPDQYFDKYMAKGLNDIDASVYGMVENIDDNLGRLMEFLDQSGKLEQTIVIFMTDNGPNGIRYNGGMKGKKADLDEGGVRVPFFLKVPGFSPKVIKE</sequence>
<comment type="caution">
    <text evidence="4">The sequence shown here is derived from an EMBL/GenBank/DDBJ whole genome shotgun (WGS) entry which is preliminary data.</text>
</comment>
<evidence type="ECO:0000259" key="3">
    <source>
        <dbReference type="Pfam" id="PF00884"/>
    </source>
</evidence>
<evidence type="ECO:0000313" key="5">
    <source>
        <dbReference type="Proteomes" id="UP000004478"/>
    </source>
</evidence>
<feature type="domain" description="Sulfatase N-terminal" evidence="3">
    <location>
        <begin position="9"/>
        <end position="115"/>
    </location>
</feature>
<dbReference type="InterPro" id="IPR017850">
    <property type="entry name" value="Alkaline_phosphatase_core_sf"/>
</dbReference>
<dbReference type="PATRIC" id="fig|1225176.3.peg.3910"/>
<dbReference type="Pfam" id="PF00884">
    <property type="entry name" value="Sulfatase"/>
    <property type="match status" value="1"/>
</dbReference>
<dbReference type="EMBL" id="AMGM01000098">
    <property type="protein sequence ID" value="EKB47707.1"/>
    <property type="molecule type" value="Genomic_DNA"/>
</dbReference>
<organism evidence="4 5">
    <name type="scientific">Cecembia lonarensis (strain CCUG 58316 / KCTC 22772 / LW9)</name>
    <dbReference type="NCBI Taxonomy" id="1225176"/>
    <lineage>
        <taxon>Bacteria</taxon>
        <taxon>Pseudomonadati</taxon>
        <taxon>Bacteroidota</taxon>
        <taxon>Cytophagia</taxon>
        <taxon>Cytophagales</taxon>
        <taxon>Cyclobacteriaceae</taxon>
        <taxon>Cecembia</taxon>
    </lineage>
</organism>
<reference evidence="4 5" key="1">
    <citation type="journal article" date="2012" name="J. Bacteriol.">
        <title>Draft Genome Sequence of Cecembia lonarensis Strain LW9T, Isolated from Lonar Lake, a Haloalkaline Lake in India.</title>
        <authorList>
            <person name="Shivaji S."/>
            <person name="Ara S."/>
            <person name="Singh A."/>
            <person name="Pinnaka A.K."/>
        </authorList>
    </citation>
    <scope>NUCLEOTIDE SEQUENCE [LARGE SCALE GENOMIC DNA]</scope>
    <source>
        <strain evidence="4 5">LW9</strain>
    </source>
</reference>
<keyword evidence="5" id="KW-1185">Reference proteome</keyword>
<dbReference type="InterPro" id="IPR000917">
    <property type="entry name" value="Sulfatase_N"/>
</dbReference>
<evidence type="ECO:0000256" key="2">
    <source>
        <dbReference type="ARBA" id="ARBA00022801"/>
    </source>
</evidence>
<gene>
    <name evidence="4" type="ORF">B879_03678</name>
</gene>
<dbReference type="SUPFAM" id="SSF53649">
    <property type="entry name" value="Alkaline phosphatase-like"/>
    <property type="match status" value="1"/>
</dbReference>